<keyword evidence="3" id="KW-1185">Reference proteome</keyword>
<sequence length="132" mass="14150">MTDSAAAPAAAQQLIRQGRPRFALWVGVWAVVNVALGVVLAYPLIFLESIGRHARAMVFDRPDSPFSPKEIEGGEADGFIPFGIFLAVLILAVVTAINWPLVRRLRLPGWAAKAGIVAVTAALVVTPRIILI</sequence>
<keyword evidence="1" id="KW-0472">Membrane</keyword>
<dbReference type="RefSeq" id="WP_344218754.1">
    <property type="nucleotide sequence ID" value="NZ_BAAAOS010000039.1"/>
</dbReference>
<keyword evidence="1" id="KW-0812">Transmembrane</keyword>
<evidence type="ECO:0000256" key="1">
    <source>
        <dbReference type="SAM" id="Phobius"/>
    </source>
</evidence>
<feature type="transmembrane region" description="Helical" evidence="1">
    <location>
        <begin position="79"/>
        <end position="99"/>
    </location>
</feature>
<protein>
    <submittedName>
        <fullName evidence="2">Uncharacterized protein</fullName>
    </submittedName>
</protein>
<evidence type="ECO:0000313" key="2">
    <source>
        <dbReference type="EMBL" id="GAA1593507.1"/>
    </source>
</evidence>
<accession>A0ABP4Q0G1</accession>
<dbReference type="EMBL" id="BAAAOS010000039">
    <property type="protein sequence ID" value="GAA1593507.1"/>
    <property type="molecule type" value="Genomic_DNA"/>
</dbReference>
<feature type="transmembrane region" description="Helical" evidence="1">
    <location>
        <begin position="22"/>
        <end position="45"/>
    </location>
</feature>
<feature type="transmembrane region" description="Helical" evidence="1">
    <location>
        <begin position="111"/>
        <end position="131"/>
    </location>
</feature>
<gene>
    <name evidence="2" type="ORF">GCM10009789_54440</name>
</gene>
<comment type="caution">
    <text evidence="2">The sequence shown here is derived from an EMBL/GenBank/DDBJ whole genome shotgun (WGS) entry which is preliminary data.</text>
</comment>
<proteinExistence type="predicted"/>
<reference evidence="3" key="1">
    <citation type="journal article" date="2019" name="Int. J. Syst. Evol. Microbiol.">
        <title>The Global Catalogue of Microorganisms (GCM) 10K type strain sequencing project: providing services to taxonomists for standard genome sequencing and annotation.</title>
        <authorList>
            <consortium name="The Broad Institute Genomics Platform"/>
            <consortium name="The Broad Institute Genome Sequencing Center for Infectious Disease"/>
            <person name="Wu L."/>
            <person name="Ma J."/>
        </authorList>
    </citation>
    <scope>NUCLEOTIDE SEQUENCE [LARGE SCALE GENOMIC DNA]</scope>
    <source>
        <strain evidence="3">JCM 14969</strain>
    </source>
</reference>
<organism evidence="2 3">
    <name type="scientific">Kribbella sancticallisti</name>
    <dbReference type="NCBI Taxonomy" id="460087"/>
    <lineage>
        <taxon>Bacteria</taxon>
        <taxon>Bacillati</taxon>
        <taxon>Actinomycetota</taxon>
        <taxon>Actinomycetes</taxon>
        <taxon>Propionibacteriales</taxon>
        <taxon>Kribbellaceae</taxon>
        <taxon>Kribbella</taxon>
    </lineage>
</organism>
<evidence type="ECO:0000313" key="3">
    <source>
        <dbReference type="Proteomes" id="UP001500393"/>
    </source>
</evidence>
<dbReference type="Proteomes" id="UP001500393">
    <property type="component" value="Unassembled WGS sequence"/>
</dbReference>
<name>A0ABP4Q0G1_9ACTN</name>
<keyword evidence="1" id="KW-1133">Transmembrane helix</keyword>